<comment type="function">
    <text evidence="9">May be involved in vascular wall and kidney homeostasis.</text>
</comment>
<keyword evidence="5 10" id="KW-0645">Protease</keyword>
<name>A0A232EN38_9HYME</name>
<dbReference type="AlphaFoldDB" id="A0A232EN38"/>
<dbReference type="FunFam" id="3.40.50.1820:FF:000075">
    <property type="entry name" value="Carboxypeptidase"/>
    <property type="match status" value="1"/>
</dbReference>
<dbReference type="SUPFAM" id="SSF53474">
    <property type="entry name" value="alpha/beta-Hydrolases"/>
    <property type="match status" value="1"/>
</dbReference>
<dbReference type="Gene3D" id="3.40.50.1820">
    <property type="entry name" value="alpha/beta hydrolase"/>
    <property type="match status" value="1"/>
</dbReference>
<proteinExistence type="inferred from homology"/>
<dbReference type="EC" id="3.4.16.-" evidence="10"/>
<keyword evidence="3" id="KW-0964">Secreted</keyword>
<evidence type="ECO:0000256" key="4">
    <source>
        <dbReference type="ARBA" id="ARBA00022645"/>
    </source>
</evidence>
<feature type="chain" id="PRO_5011831308" description="Carboxypeptidase" evidence="10">
    <location>
        <begin position="22"/>
        <end position="421"/>
    </location>
</feature>
<feature type="signal peptide" evidence="10">
    <location>
        <begin position="1"/>
        <end position="21"/>
    </location>
</feature>
<comment type="similarity">
    <text evidence="2 10">Belongs to the peptidase S10 family.</text>
</comment>
<keyword evidence="12" id="KW-1185">Reference proteome</keyword>
<keyword evidence="4 10" id="KW-0121">Carboxypeptidase</keyword>
<dbReference type="PROSITE" id="PS00131">
    <property type="entry name" value="CARBOXYPEPT_SER_SER"/>
    <property type="match status" value="1"/>
</dbReference>
<dbReference type="Proteomes" id="UP000215335">
    <property type="component" value="Unassembled WGS sequence"/>
</dbReference>
<evidence type="ECO:0000256" key="9">
    <source>
        <dbReference type="ARBA" id="ARBA00055847"/>
    </source>
</evidence>
<dbReference type="GO" id="GO:0005576">
    <property type="term" value="C:extracellular region"/>
    <property type="evidence" value="ECO:0007669"/>
    <property type="project" value="UniProtKB-SubCell"/>
</dbReference>
<dbReference type="GO" id="GO:0004185">
    <property type="term" value="F:serine-type carboxypeptidase activity"/>
    <property type="evidence" value="ECO:0007669"/>
    <property type="project" value="UniProtKB-UniRule"/>
</dbReference>
<dbReference type="InterPro" id="IPR029058">
    <property type="entry name" value="AB_hydrolase_fold"/>
</dbReference>
<evidence type="ECO:0000256" key="6">
    <source>
        <dbReference type="ARBA" id="ARBA00022729"/>
    </source>
</evidence>
<evidence type="ECO:0000256" key="3">
    <source>
        <dbReference type="ARBA" id="ARBA00022525"/>
    </source>
</evidence>
<dbReference type="InterPro" id="IPR018202">
    <property type="entry name" value="Ser_caboxypep_ser_AS"/>
</dbReference>
<dbReference type="PANTHER" id="PTHR11802:SF3">
    <property type="entry name" value="RETINOID-INDUCIBLE SERINE CARBOXYPEPTIDASE"/>
    <property type="match status" value="1"/>
</dbReference>
<dbReference type="PRINTS" id="PR00724">
    <property type="entry name" value="CRBOXYPTASEC"/>
</dbReference>
<dbReference type="PANTHER" id="PTHR11802">
    <property type="entry name" value="SERINE PROTEASE FAMILY S10 SERINE CARBOXYPEPTIDASE"/>
    <property type="match status" value="1"/>
</dbReference>
<sequence length="421" mass="47915">MIFCTVRYIFVFSFFIASTFAKQGFGPGQQEWGYVEVRPKAHMFWWLYYTTANVSSKYETRPLVIWLQGGPGGSSTGIGNFREIGPLDANLNPRNHTWTKDYNVLFIDNPVGTGFSYVESLDLLVTTNAQIASDLVQCIKGFFDNVTIFSKTPTYILAESYGGKMGVEFANLWYKEQLNGGIKSNLKGVGLIDSSISAIDNYSFFASYLLHMRLFEQGFVDNNGYRIVDEIAKKLEAAGEAGDWNEVIHFTQKIENLIVNITNNMDWYNILKKVETASVNSTDELVGLMNDKVKKALSLENRWGVQSLYVFLSLLEDNMKPVIHQVENLLNESSLKVYVLTGQLDFIINTPGTLQWIDKMRWRHAVEWSKAPMVPLVINNVIEGYSKSYDRFKLFWVNRSGHMIPVDNPIAMKSILQDLIK</sequence>
<evidence type="ECO:0000313" key="11">
    <source>
        <dbReference type="EMBL" id="OXU19746.1"/>
    </source>
</evidence>
<dbReference type="OrthoDB" id="443318at2759"/>
<keyword evidence="7 10" id="KW-0378">Hydrolase</keyword>
<comment type="subcellular location">
    <subcellularLocation>
        <location evidence="1">Secreted</location>
    </subcellularLocation>
</comment>
<dbReference type="Pfam" id="PF00450">
    <property type="entry name" value="Peptidase_S10"/>
    <property type="match status" value="1"/>
</dbReference>
<reference evidence="11 12" key="1">
    <citation type="journal article" date="2017" name="Curr. Biol.">
        <title>The Evolution of Venom by Co-option of Single-Copy Genes.</title>
        <authorList>
            <person name="Martinson E.O."/>
            <person name="Mrinalini"/>
            <person name="Kelkar Y.D."/>
            <person name="Chang C.H."/>
            <person name="Werren J.H."/>
        </authorList>
    </citation>
    <scope>NUCLEOTIDE SEQUENCE [LARGE SCALE GENOMIC DNA]</scope>
    <source>
        <strain evidence="11 12">Alberta</strain>
        <tissue evidence="11">Whole body</tissue>
    </source>
</reference>
<evidence type="ECO:0000256" key="10">
    <source>
        <dbReference type="RuleBase" id="RU361156"/>
    </source>
</evidence>
<dbReference type="GO" id="GO:0006508">
    <property type="term" value="P:proteolysis"/>
    <property type="evidence" value="ECO:0007669"/>
    <property type="project" value="UniProtKB-KW"/>
</dbReference>
<evidence type="ECO:0000256" key="7">
    <source>
        <dbReference type="ARBA" id="ARBA00022801"/>
    </source>
</evidence>
<evidence type="ECO:0000313" key="12">
    <source>
        <dbReference type="Proteomes" id="UP000215335"/>
    </source>
</evidence>
<evidence type="ECO:0000256" key="8">
    <source>
        <dbReference type="ARBA" id="ARBA00023180"/>
    </source>
</evidence>
<evidence type="ECO:0000256" key="5">
    <source>
        <dbReference type="ARBA" id="ARBA00022670"/>
    </source>
</evidence>
<dbReference type="InterPro" id="IPR001563">
    <property type="entry name" value="Peptidase_S10"/>
</dbReference>
<accession>A0A232EN38</accession>
<comment type="caution">
    <text evidence="11">The sequence shown here is derived from an EMBL/GenBank/DDBJ whole genome shotgun (WGS) entry which is preliminary data.</text>
</comment>
<dbReference type="EMBL" id="NNAY01003241">
    <property type="protein sequence ID" value="OXU19746.1"/>
    <property type="molecule type" value="Genomic_DNA"/>
</dbReference>
<dbReference type="STRING" id="543379.A0A232EN38"/>
<keyword evidence="6 10" id="KW-0732">Signal</keyword>
<gene>
    <name evidence="11" type="ORF">TSAR_004552</name>
</gene>
<evidence type="ECO:0000256" key="2">
    <source>
        <dbReference type="ARBA" id="ARBA00009431"/>
    </source>
</evidence>
<evidence type="ECO:0000256" key="1">
    <source>
        <dbReference type="ARBA" id="ARBA00004613"/>
    </source>
</evidence>
<protein>
    <recommendedName>
        <fullName evidence="10">Carboxypeptidase</fullName>
        <ecNumber evidence="10">3.4.16.-</ecNumber>
    </recommendedName>
</protein>
<keyword evidence="8" id="KW-0325">Glycoprotein</keyword>
<organism evidence="11 12">
    <name type="scientific">Trichomalopsis sarcophagae</name>
    <dbReference type="NCBI Taxonomy" id="543379"/>
    <lineage>
        <taxon>Eukaryota</taxon>
        <taxon>Metazoa</taxon>
        <taxon>Ecdysozoa</taxon>
        <taxon>Arthropoda</taxon>
        <taxon>Hexapoda</taxon>
        <taxon>Insecta</taxon>
        <taxon>Pterygota</taxon>
        <taxon>Neoptera</taxon>
        <taxon>Endopterygota</taxon>
        <taxon>Hymenoptera</taxon>
        <taxon>Apocrita</taxon>
        <taxon>Proctotrupomorpha</taxon>
        <taxon>Chalcidoidea</taxon>
        <taxon>Pteromalidae</taxon>
        <taxon>Pteromalinae</taxon>
        <taxon>Trichomalopsis</taxon>
    </lineage>
</organism>